<evidence type="ECO:0000313" key="3">
    <source>
        <dbReference type="Proteomes" id="UP001212498"/>
    </source>
</evidence>
<reference evidence="2 3" key="1">
    <citation type="submission" date="2022-11" db="EMBL/GenBank/DDBJ databases">
        <title>Nonomuraea corallina sp. nov., a new species of the genus Nonomuraea isolated from sea side sediment in Thai sea.</title>
        <authorList>
            <person name="Ngamcharungchit C."/>
            <person name="Matsumoto A."/>
            <person name="Suriyachadkun C."/>
            <person name="Panbangred W."/>
            <person name="Inahashi Y."/>
            <person name="Intra B."/>
        </authorList>
    </citation>
    <scope>NUCLEOTIDE SEQUENCE [LARGE SCALE GENOMIC DNA]</scope>
    <source>
        <strain evidence="2 3">DSM 43553</strain>
    </source>
</reference>
<dbReference type="Pfam" id="PF00563">
    <property type="entry name" value="EAL"/>
    <property type="match status" value="1"/>
</dbReference>
<dbReference type="PROSITE" id="PS50883">
    <property type="entry name" value="EAL"/>
    <property type="match status" value="1"/>
</dbReference>
<dbReference type="SUPFAM" id="SSF54631">
    <property type="entry name" value="CBS-domain pair"/>
    <property type="match status" value="1"/>
</dbReference>
<dbReference type="InterPro" id="IPR000644">
    <property type="entry name" value="CBS_dom"/>
</dbReference>
<dbReference type="Pfam" id="PF00571">
    <property type="entry name" value="CBS"/>
    <property type="match status" value="1"/>
</dbReference>
<sequence length="349" mass="36867">MSSLLTGPLVDLDTGSVIARPAMLDPSGNLRAAPLPMVLDVPVQVVLSGAVAMAPLHEALRRAGRHPRELILLLSGPCAPQERRLLRVALDGLRAHGYLLGFGGAGTEHVPLDLIADASPYLVGIAPELIARAPRDHRAVAAARAVVTLARGVGAHVLAPAIEDEAQLAAARSWGARMATGPLLSPGPDGLVRVPLGTADDQPEATLGPRVQELLLPAVTLPEAAKAEQAVEAFGREPTITSVVLVDEYQRPLGSLDRGRFLLSIASRYGHALYGSKPARRLADPPRTVPRTTPAVAAMQAAGRDTGRVYDDLVVTDEVNRCLGIVRISDLIRQVTTRPALWADRRVPG</sequence>
<proteinExistence type="predicted"/>
<keyword evidence="3" id="KW-1185">Reference proteome</keyword>
<dbReference type="Proteomes" id="UP001212498">
    <property type="component" value="Unassembled WGS sequence"/>
</dbReference>
<dbReference type="RefSeq" id="WP_271275617.1">
    <property type="nucleotide sequence ID" value="NZ_BAABFD010000015.1"/>
</dbReference>
<accession>A0ABT4SSY9</accession>
<dbReference type="SUPFAM" id="SSF141868">
    <property type="entry name" value="EAL domain-like"/>
    <property type="match status" value="1"/>
</dbReference>
<comment type="caution">
    <text evidence="2">The sequence shown here is derived from an EMBL/GenBank/DDBJ whole genome shotgun (WGS) entry which is preliminary data.</text>
</comment>
<dbReference type="InterPro" id="IPR035919">
    <property type="entry name" value="EAL_sf"/>
</dbReference>
<dbReference type="InterPro" id="IPR001633">
    <property type="entry name" value="EAL_dom"/>
</dbReference>
<feature type="domain" description="EAL" evidence="1">
    <location>
        <begin position="1"/>
        <end position="201"/>
    </location>
</feature>
<dbReference type="EMBL" id="JAPNUD010000012">
    <property type="protein sequence ID" value="MDA0640373.1"/>
    <property type="molecule type" value="Genomic_DNA"/>
</dbReference>
<protein>
    <submittedName>
        <fullName evidence="2">EAL domain-containing protein</fullName>
    </submittedName>
</protein>
<gene>
    <name evidence="2" type="ORF">OUY24_07055</name>
</gene>
<evidence type="ECO:0000259" key="1">
    <source>
        <dbReference type="PROSITE" id="PS50883"/>
    </source>
</evidence>
<name>A0ABT4SSY9_9ACTN</name>
<dbReference type="InterPro" id="IPR046342">
    <property type="entry name" value="CBS_dom_sf"/>
</dbReference>
<dbReference type="Gene3D" id="3.10.580.10">
    <property type="entry name" value="CBS-domain"/>
    <property type="match status" value="1"/>
</dbReference>
<organism evidence="2 3">
    <name type="scientific">Nonomuraea ferruginea</name>
    <dbReference type="NCBI Taxonomy" id="46174"/>
    <lineage>
        <taxon>Bacteria</taxon>
        <taxon>Bacillati</taxon>
        <taxon>Actinomycetota</taxon>
        <taxon>Actinomycetes</taxon>
        <taxon>Streptosporangiales</taxon>
        <taxon>Streptosporangiaceae</taxon>
        <taxon>Nonomuraea</taxon>
    </lineage>
</organism>
<dbReference type="Gene3D" id="3.20.20.450">
    <property type="entry name" value="EAL domain"/>
    <property type="match status" value="1"/>
</dbReference>
<evidence type="ECO:0000313" key="2">
    <source>
        <dbReference type="EMBL" id="MDA0640373.1"/>
    </source>
</evidence>